<dbReference type="Proteomes" id="UP001497600">
    <property type="component" value="Chromosome G"/>
</dbReference>
<gene>
    <name evidence="1" type="ORF">CAAN4_G04808</name>
</gene>
<name>A0ABP0EJA0_9ASCO</name>
<proteinExistence type="predicted"/>
<evidence type="ECO:0000313" key="1">
    <source>
        <dbReference type="EMBL" id="CAK7916650.1"/>
    </source>
</evidence>
<organism evidence="1 2">
    <name type="scientific">[Candida] anglica</name>
    <dbReference type="NCBI Taxonomy" id="148631"/>
    <lineage>
        <taxon>Eukaryota</taxon>
        <taxon>Fungi</taxon>
        <taxon>Dikarya</taxon>
        <taxon>Ascomycota</taxon>
        <taxon>Saccharomycotina</taxon>
        <taxon>Pichiomycetes</taxon>
        <taxon>Debaryomycetaceae</taxon>
        <taxon>Kurtzmaniella</taxon>
    </lineage>
</organism>
<reference evidence="1 2" key="1">
    <citation type="submission" date="2024-01" db="EMBL/GenBank/DDBJ databases">
        <authorList>
            <consortium name="Genoscope - CEA"/>
            <person name="William W."/>
        </authorList>
    </citation>
    <scope>NUCLEOTIDE SEQUENCE [LARGE SCALE GENOMIC DNA]</scope>
    <source>
        <strain evidence="1 2">29B2s-10</strain>
    </source>
</reference>
<protein>
    <submittedName>
        <fullName evidence="1">Uncharacterized protein</fullName>
    </submittedName>
</protein>
<accession>A0ABP0EJA0</accession>
<dbReference type="EMBL" id="OZ004259">
    <property type="protein sequence ID" value="CAK7916650.1"/>
    <property type="molecule type" value="Genomic_DNA"/>
</dbReference>
<sequence>MFEDTLCVVDGNPCEQGSLYCSDTCRDVDLSEIDNVFYNGNGSLDSLTEPMSPDVFAQTEIQSPDYLLYACCFCKATHAAASPCVETNYTLKSNNTNLDDQDTRSFSISTMSNPTILETLQHYTEDIDEEDMSVARSNHFIQHNYRKWLVMGKA</sequence>
<evidence type="ECO:0000313" key="2">
    <source>
        <dbReference type="Proteomes" id="UP001497600"/>
    </source>
</evidence>
<keyword evidence="2" id="KW-1185">Reference proteome</keyword>